<evidence type="ECO:0000313" key="2">
    <source>
        <dbReference type="Proteomes" id="UP000278398"/>
    </source>
</evidence>
<dbReference type="AlphaFoldDB" id="A0A429YYH3"/>
<dbReference type="RefSeq" id="WP_126699980.1">
    <property type="nucleotide sequence ID" value="NZ_RWKW01000035.1"/>
</dbReference>
<dbReference type="Proteomes" id="UP000278398">
    <property type="component" value="Unassembled WGS sequence"/>
</dbReference>
<dbReference type="EMBL" id="RWKW01000035">
    <property type="protein sequence ID" value="RST86509.1"/>
    <property type="molecule type" value="Genomic_DNA"/>
</dbReference>
<keyword evidence="2" id="KW-1185">Reference proteome</keyword>
<organism evidence="1 2">
    <name type="scientific">Aquibium carbonis</name>
    <dbReference type="NCBI Taxonomy" id="2495581"/>
    <lineage>
        <taxon>Bacteria</taxon>
        <taxon>Pseudomonadati</taxon>
        <taxon>Pseudomonadota</taxon>
        <taxon>Alphaproteobacteria</taxon>
        <taxon>Hyphomicrobiales</taxon>
        <taxon>Phyllobacteriaceae</taxon>
        <taxon>Aquibium</taxon>
    </lineage>
</organism>
<proteinExistence type="predicted"/>
<protein>
    <submittedName>
        <fullName evidence="1">Uncharacterized protein</fullName>
    </submittedName>
</protein>
<evidence type="ECO:0000313" key="1">
    <source>
        <dbReference type="EMBL" id="RST86509.1"/>
    </source>
</evidence>
<sequence length="143" mass="15404">MSLPVLVILVVVGIAAIVLAVHLTGGTRRAVLADEAAARHRFALDYPGEHPTAIWLTRNRDAAFLKLDGDRTGIVQSFGSRFLTRVVTAADVKRIDRPSPGELAIASLDFTWRGGRYEFDSPEEAGRLAERLAPAVAAQGRSA</sequence>
<gene>
    <name evidence="1" type="ORF">EJC49_11045</name>
</gene>
<name>A0A429YYH3_9HYPH</name>
<accession>A0A429YYH3</accession>
<dbReference type="OrthoDB" id="8445114at2"/>
<comment type="caution">
    <text evidence="1">The sequence shown here is derived from an EMBL/GenBank/DDBJ whole genome shotgun (WGS) entry which is preliminary data.</text>
</comment>
<reference evidence="1 2" key="1">
    <citation type="submission" date="2018-12" db="EMBL/GenBank/DDBJ databases">
        <title>Mesorhizobium carbonis sp. nov., isolated from coal mine water.</title>
        <authorList>
            <person name="Xin W."/>
            <person name="Xu Z."/>
            <person name="Xiang F."/>
            <person name="Zhang J."/>
            <person name="Xi L."/>
            <person name="Liu J."/>
        </authorList>
    </citation>
    <scope>NUCLEOTIDE SEQUENCE [LARGE SCALE GENOMIC DNA]</scope>
    <source>
        <strain evidence="1 2">B2.3</strain>
    </source>
</reference>